<organism evidence="1 2">
    <name type="scientific">Aphanomyces euteiches</name>
    <dbReference type="NCBI Taxonomy" id="100861"/>
    <lineage>
        <taxon>Eukaryota</taxon>
        <taxon>Sar</taxon>
        <taxon>Stramenopiles</taxon>
        <taxon>Oomycota</taxon>
        <taxon>Saprolegniomycetes</taxon>
        <taxon>Saprolegniales</taxon>
        <taxon>Verrucalvaceae</taxon>
        <taxon>Aphanomyces</taxon>
    </lineage>
</organism>
<name>A0A6G0XEK8_9STRA</name>
<comment type="caution">
    <text evidence="1">The sequence shown here is derived from an EMBL/GenBank/DDBJ whole genome shotgun (WGS) entry which is preliminary data.</text>
</comment>
<protein>
    <submittedName>
        <fullName evidence="1">Uncharacterized protein</fullName>
    </submittedName>
</protein>
<proteinExistence type="predicted"/>
<dbReference type="AlphaFoldDB" id="A0A6G0XEK8"/>
<dbReference type="Proteomes" id="UP000481153">
    <property type="component" value="Unassembled WGS sequence"/>
</dbReference>
<evidence type="ECO:0000313" key="1">
    <source>
        <dbReference type="EMBL" id="KAF0738566.1"/>
    </source>
</evidence>
<sequence length="155" mass="17631">MSCSTAEATRGTTPAMMLAEDLTAAMSPLGMWRYSTMDDERGAPRHLISTELWCGLVTRALSAKILSVRHAAMLRLRNATKRIAVDVADMLFWCCPCMKTSSAHLQRQFYTTWGRPTWLLLEKCWGRKTKANGTCQRSDTTFMTLRLHEICHQEQ</sequence>
<dbReference type="EMBL" id="VJMJ01000072">
    <property type="protein sequence ID" value="KAF0738566.1"/>
    <property type="molecule type" value="Genomic_DNA"/>
</dbReference>
<evidence type="ECO:0000313" key="2">
    <source>
        <dbReference type="Proteomes" id="UP000481153"/>
    </source>
</evidence>
<reference evidence="1 2" key="1">
    <citation type="submission" date="2019-07" db="EMBL/GenBank/DDBJ databases">
        <title>Genomics analysis of Aphanomyces spp. identifies a new class of oomycete effector associated with host adaptation.</title>
        <authorList>
            <person name="Gaulin E."/>
        </authorList>
    </citation>
    <scope>NUCLEOTIDE SEQUENCE [LARGE SCALE GENOMIC DNA]</scope>
    <source>
        <strain evidence="1 2">ATCC 201684</strain>
    </source>
</reference>
<gene>
    <name evidence="1" type="ORF">Ae201684_005616</name>
</gene>
<keyword evidence="2" id="KW-1185">Reference proteome</keyword>
<accession>A0A6G0XEK8</accession>